<name>A0ABU7TLI0_9HYPH</name>
<dbReference type="EMBL" id="MLCA01000002">
    <property type="protein sequence ID" value="MEE7490567.1"/>
    <property type="molecule type" value="Genomic_DNA"/>
</dbReference>
<gene>
    <name evidence="1" type="ORF">MOTC310_08780</name>
</gene>
<organism evidence="1 2">
    <name type="scientific">Methylobacterium oryzae</name>
    <dbReference type="NCBI Taxonomy" id="334852"/>
    <lineage>
        <taxon>Bacteria</taxon>
        <taxon>Pseudomonadati</taxon>
        <taxon>Pseudomonadota</taxon>
        <taxon>Alphaproteobacteria</taxon>
        <taxon>Hyphomicrobiales</taxon>
        <taxon>Methylobacteriaceae</taxon>
        <taxon>Methylobacterium</taxon>
    </lineage>
</organism>
<proteinExistence type="predicted"/>
<evidence type="ECO:0000313" key="2">
    <source>
        <dbReference type="Proteomes" id="UP001355206"/>
    </source>
</evidence>
<evidence type="ECO:0000313" key="1">
    <source>
        <dbReference type="EMBL" id="MEE7490567.1"/>
    </source>
</evidence>
<sequence length="195" mass="21097">MLAFAIPAKHWLWTGALTPGTRRVVADRPLHPARYEIIDGFHTGIVEADLPEGTVVVTISAGMPERFGTAYVVLAEVLQHVHEHEAQDLLDPAEATLRLHERLKQQAGLDCVSRRFRYPNGHAMKKGELRVRGGWYAVVTDTTARQVWLRAATTAEILAGGGVVPEAPVGQDLIAAIRAEVAETAAEEADTPAAA</sequence>
<comment type="caution">
    <text evidence="1">The sequence shown here is derived from an EMBL/GenBank/DDBJ whole genome shotgun (WGS) entry which is preliminary data.</text>
</comment>
<reference evidence="1 2" key="1">
    <citation type="journal article" date="2012" name="Genet. Mol. Biol.">
        <title>Analysis of 16S rRNA and mxaF genes revealing insights into Methylobacterium niche-specific plant association.</title>
        <authorList>
            <person name="Dourado M.N."/>
            <person name="Andreote F.D."/>
            <person name="Dini-Andreote F."/>
            <person name="Conti R."/>
            <person name="Araujo J.M."/>
            <person name="Araujo W.L."/>
        </authorList>
    </citation>
    <scope>NUCLEOTIDE SEQUENCE [LARGE SCALE GENOMIC DNA]</scope>
    <source>
        <strain evidence="1 2">TC3-10</strain>
    </source>
</reference>
<dbReference type="Proteomes" id="UP001355206">
    <property type="component" value="Unassembled WGS sequence"/>
</dbReference>
<keyword evidence="2" id="KW-1185">Reference proteome</keyword>
<accession>A0ABU7TLI0</accession>
<dbReference type="RefSeq" id="WP_331301550.1">
    <property type="nucleotide sequence ID" value="NZ_MLCA01000002.1"/>
</dbReference>
<protein>
    <submittedName>
        <fullName evidence="1">Uncharacterized protein</fullName>
    </submittedName>
</protein>